<dbReference type="PANTHER" id="PTHR22916:SF3">
    <property type="entry name" value="UDP-GLCNAC:BETAGAL BETA-1,3-N-ACETYLGLUCOSAMINYLTRANSFERASE-LIKE PROTEIN 1"/>
    <property type="match status" value="1"/>
</dbReference>
<dbReference type="RefSeq" id="WP_055305459.1">
    <property type="nucleotide sequence ID" value="NZ_CP071250.1"/>
</dbReference>
<sequence>MNKISVVIPAYNVEKYIDKSFESLLNQTFKEFEVIAINDGSQDYTLEKMKAYEARDSRIRVINKANEGVGATRNLGLTLASSDYIIFIDPDDCLHPDMLKSLYEKAVETNANVIVCDYYECYEQSTDKTLMTIPVESTDLLVVEEQKDLIFKITPAPWNKLIKTSILKEHKIEFPLNYRSEDLVFTLKLLAQCKTLAIVHQPLYYYLANRMNNVSSANDERVLHTLNALQEIITSYETYNLKQLFEEELEMLVIKQIQYELHKVIYITDKELAIRIINEFYQFIENNFPTWRKNKYYQSLYQEMNFMNKYRVWIYEQPYRLKIYYQIRQLKRVLK</sequence>
<dbReference type="Gene3D" id="3.90.550.10">
    <property type="entry name" value="Spore Coat Polysaccharide Biosynthesis Protein SpsA, Chain A"/>
    <property type="match status" value="1"/>
</dbReference>
<protein>
    <submittedName>
        <fullName evidence="2">Glycosyltransferase family 2 protein</fullName>
    </submittedName>
</protein>
<name>A0A9Q9FFV2_9FIRM</name>
<proteinExistence type="predicted"/>
<dbReference type="PANTHER" id="PTHR22916">
    <property type="entry name" value="GLYCOSYLTRANSFERASE"/>
    <property type="match status" value="1"/>
</dbReference>
<evidence type="ECO:0000313" key="3">
    <source>
        <dbReference type="Proteomes" id="UP001058072"/>
    </source>
</evidence>
<dbReference type="EMBL" id="CP071250">
    <property type="protein sequence ID" value="UUF08096.1"/>
    <property type="molecule type" value="Genomic_DNA"/>
</dbReference>
<organism evidence="2 3">
    <name type="scientific">Turicibacter bilis</name>
    <dbReference type="NCBI Taxonomy" id="2735723"/>
    <lineage>
        <taxon>Bacteria</taxon>
        <taxon>Bacillati</taxon>
        <taxon>Bacillota</taxon>
        <taxon>Erysipelotrichia</taxon>
        <taxon>Erysipelotrichales</taxon>
        <taxon>Turicibacteraceae</taxon>
        <taxon>Turicibacter</taxon>
    </lineage>
</organism>
<evidence type="ECO:0000259" key="1">
    <source>
        <dbReference type="Pfam" id="PF00535"/>
    </source>
</evidence>
<dbReference type="InterPro" id="IPR029044">
    <property type="entry name" value="Nucleotide-diphossugar_trans"/>
</dbReference>
<accession>A0A9Q9FFV2</accession>
<evidence type="ECO:0000313" key="2">
    <source>
        <dbReference type="EMBL" id="UUF08096.1"/>
    </source>
</evidence>
<feature type="domain" description="Glycosyltransferase 2-like" evidence="1">
    <location>
        <begin position="5"/>
        <end position="152"/>
    </location>
</feature>
<dbReference type="InterPro" id="IPR001173">
    <property type="entry name" value="Glyco_trans_2-like"/>
</dbReference>
<dbReference type="SUPFAM" id="SSF53448">
    <property type="entry name" value="Nucleotide-diphospho-sugar transferases"/>
    <property type="match status" value="1"/>
</dbReference>
<dbReference type="AlphaFoldDB" id="A0A9Q9FFV2"/>
<dbReference type="Pfam" id="PF00535">
    <property type="entry name" value="Glycos_transf_2"/>
    <property type="match status" value="1"/>
</dbReference>
<gene>
    <name evidence="2" type="ORF">J0J70_10835</name>
</gene>
<reference evidence="2" key="1">
    <citation type="submission" date="2021-03" db="EMBL/GenBank/DDBJ databases">
        <title>Comparative Genomics and Metabolomics in the genus Turicibacter.</title>
        <authorList>
            <person name="Maki J."/>
            <person name="Looft T."/>
        </authorList>
    </citation>
    <scope>NUCLEOTIDE SEQUENCE</scope>
    <source>
        <strain evidence="2">ISU324</strain>
    </source>
</reference>
<dbReference type="Proteomes" id="UP001058072">
    <property type="component" value="Chromosome"/>
</dbReference>
<dbReference type="GO" id="GO:0016758">
    <property type="term" value="F:hexosyltransferase activity"/>
    <property type="evidence" value="ECO:0007669"/>
    <property type="project" value="UniProtKB-ARBA"/>
</dbReference>
<dbReference type="CDD" id="cd00761">
    <property type="entry name" value="Glyco_tranf_GTA_type"/>
    <property type="match status" value="1"/>
</dbReference>